<evidence type="ECO:0000256" key="2">
    <source>
        <dbReference type="ARBA" id="ARBA00022645"/>
    </source>
</evidence>
<dbReference type="Gene3D" id="3.40.50.1820">
    <property type="entry name" value="alpha/beta hydrolase"/>
    <property type="match status" value="1"/>
</dbReference>
<keyword evidence="5" id="KW-0378">Hydrolase</keyword>
<dbReference type="EMBL" id="KQ459604">
    <property type="protein sequence ID" value="KPI92230.1"/>
    <property type="molecule type" value="Genomic_DNA"/>
</dbReference>
<organism evidence="8 9">
    <name type="scientific">Papilio xuthus</name>
    <name type="common">Asian swallowtail butterfly</name>
    <dbReference type="NCBI Taxonomy" id="66420"/>
    <lineage>
        <taxon>Eukaryota</taxon>
        <taxon>Metazoa</taxon>
        <taxon>Ecdysozoa</taxon>
        <taxon>Arthropoda</taxon>
        <taxon>Hexapoda</taxon>
        <taxon>Insecta</taxon>
        <taxon>Pterygota</taxon>
        <taxon>Neoptera</taxon>
        <taxon>Endopterygota</taxon>
        <taxon>Lepidoptera</taxon>
        <taxon>Glossata</taxon>
        <taxon>Ditrysia</taxon>
        <taxon>Papilionoidea</taxon>
        <taxon>Papilionidae</taxon>
        <taxon>Papilioninae</taxon>
        <taxon>Papilio</taxon>
    </lineage>
</organism>
<dbReference type="SUPFAM" id="SSF53474">
    <property type="entry name" value="alpha/beta-Hydrolases"/>
    <property type="match status" value="1"/>
</dbReference>
<protein>
    <submittedName>
        <fullName evidence="8">Putative serine carboxypeptidase CPVL</fullName>
    </submittedName>
</protein>
<evidence type="ECO:0000313" key="8">
    <source>
        <dbReference type="EMBL" id="KPI92230.1"/>
    </source>
</evidence>
<keyword evidence="3" id="KW-0645">Protease</keyword>
<dbReference type="Proteomes" id="UP000053268">
    <property type="component" value="Unassembled WGS sequence"/>
</dbReference>
<sequence length="503" mass="57620">MYLKLALCVFLLIGMQMCVAYPARQTPTSVAKDMTTKPKPVLPDDEDGLGNRFGIRSGSCPVGYIKAGSIFKCIDSSGTYKNHENPLILTSYIENGEVEKARSLSKNDPTVYKNIKSYSGFLNVNKTEDWNLFFWYFPNKRQISEQTPWIVWLQGGPGMSSLYGLFREIGPLTINNGKVGMMPVTWASDYSLLFIDNPAGSGFSFSRRKRYPNNQDEIGQSLLMFMKQFVQVFPELKEAPLFIAGEEYGGKYVVGMAHYIHHDEMFSSTINLKGLIIGDGWIDPPNLLQYSKWALQLGLVDHQQAAKIREVEDMARMYWEQHNLYDYAGKAKMAYNMLKIFAPFDDLNYLKDDTEHWEQELIKFLNQDKVKKVLHVGDIGFDFINYSSQSKLYEEIYLSVKPWLEELIEHYGVLCYSGQLDMLMAYALLVKSYRNLEWSGREAYLKASREPIFGRDHTVNGYIKMAGNFMEIMVRGAGQHVPADNPIVAKHVIDFFIEKNTNN</sequence>
<gene>
    <name evidence="8" type="ORF">RR46_13451</name>
</gene>
<dbReference type="PANTHER" id="PTHR11802">
    <property type="entry name" value="SERINE PROTEASE FAMILY S10 SERINE CARBOXYPEPTIDASE"/>
    <property type="match status" value="1"/>
</dbReference>
<evidence type="ECO:0000256" key="7">
    <source>
        <dbReference type="SAM" id="SignalP"/>
    </source>
</evidence>
<proteinExistence type="inferred from homology"/>
<dbReference type="GO" id="GO:0006508">
    <property type="term" value="P:proteolysis"/>
    <property type="evidence" value="ECO:0007669"/>
    <property type="project" value="UniProtKB-KW"/>
</dbReference>
<evidence type="ECO:0000313" key="9">
    <source>
        <dbReference type="Proteomes" id="UP000053268"/>
    </source>
</evidence>
<evidence type="ECO:0000256" key="3">
    <source>
        <dbReference type="ARBA" id="ARBA00022670"/>
    </source>
</evidence>
<dbReference type="GO" id="GO:0004185">
    <property type="term" value="F:serine-type carboxypeptidase activity"/>
    <property type="evidence" value="ECO:0007669"/>
    <property type="project" value="InterPro"/>
</dbReference>
<keyword evidence="9" id="KW-1185">Reference proteome</keyword>
<dbReference type="Pfam" id="PF00450">
    <property type="entry name" value="Peptidase_S10"/>
    <property type="match status" value="1"/>
</dbReference>
<keyword evidence="2 8" id="KW-0121">Carboxypeptidase</keyword>
<evidence type="ECO:0000256" key="4">
    <source>
        <dbReference type="ARBA" id="ARBA00022729"/>
    </source>
</evidence>
<dbReference type="InterPro" id="IPR029058">
    <property type="entry name" value="AB_hydrolase_fold"/>
</dbReference>
<evidence type="ECO:0000256" key="6">
    <source>
        <dbReference type="ARBA" id="ARBA00023180"/>
    </source>
</evidence>
<dbReference type="InterPro" id="IPR001563">
    <property type="entry name" value="Peptidase_S10"/>
</dbReference>
<dbReference type="AlphaFoldDB" id="A0A194PM89"/>
<evidence type="ECO:0000256" key="5">
    <source>
        <dbReference type="ARBA" id="ARBA00022801"/>
    </source>
</evidence>
<accession>A0A194PM89</accession>
<feature type="signal peptide" evidence="7">
    <location>
        <begin position="1"/>
        <end position="20"/>
    </location>
</feature>
<dbReference type="PRINTS" id="PR00724">
    <property type="entry name" value="CRBOXYPTASEC"/>
</dbReference>
<evidence type="ECO:0000256" key="1">
    <source>
        <dbReference type="ARBA" id="ARBA00009431"/>
    </source>
</evidence>
<reference evidence="8 9" key="1">
    <citation type="journal article" date="2015" name="Nat. Commun.">
        <title>Outbred genome sequencing and CRISPR/Cas9 gene editing in butterflies.</title>
        <authorList>
            <person name="Li X."/>
            <person name="Fan D."/>
            <person name="Zhang W."/>
            <person name="Liu G."/>
            <person name="Zhang L."/>
            <person name="Zhao L."/>
            <person name="Fang X."/>
            <person name="Chen L."/>
            <person name="Dong Y."/>
            <person name="Chen Y."/>
            <person name="Ding Y."/>
            <person name="Zhao R."/>
            <person name="Feng M."/>
            <person name="Zhu Y."/>
            <person name="Feng Y."/>
            <person name="Jiang X."/>
            <person name="Zhu D."/>
            <person name="Xiang H."/>
            <person name="Feng X."/>
            <person name="Li S."/>
            <person name="Wang J."/>
            <person name="Zhang G."/>
            <person name="Kronforst M.R."/>
            <person name="Wang W."/>
        </authorList>
    </citation>
    <scope>NUCLEOTIDE SEQUENCE [LARGE SCALE GENOMIC DNA]</scope>
    <source>
        <strain evidence="8">Ya'a_city_454_Px</strain>
        <tissue evidence="8">Whole body</tissue>
    </source>
</reference>
<keyword evidence="6" id="KW-0325">Glycoprotein</keyword>
<keyword evidence="4 7" id="KW-0732">Signal</keyword>
<feature type="chain" id="PRO_5008263399" evidence="7">
    <location>
        <begin position="21"/>
        <end position="503"/>
    </location>
</feature>
<name>A0A194PM89_PAPXU</name>
<dbReference type="PANTHER" id="PTHR11802:SF472">
    <property type="entry name" value="SERINE CARBOXYPEPTIDASE CPVL-RELATED"/>
    <property type="match status" value="1"/>
</dbReference>
<comment type="similarity">
    <text evidence="1">Belongs to the peptidase S10 family.</text>
</comment>
<dbReference type="STRING" id="66420.A0A194PM89"/>